<dbReference type="GO" id="GO:1904680">
    <property type="term" value="F:peptide transmembrane transporter activity"/>
    <property type="evidence" value="ECO:0007669"/>
    <property type="project" value="TreeGrafter"/>
</dbReference>
<dbReference type="Gene3D" id="3.40.190.10">
    <property type="entry name" value="Periplasmic binding protein-like II"/>
    <property type="match status" value="1"/>
</dbReference>
<dbReference type="InterPro" id="IPR000914">
    <property type="entry name" value="SBP_5_dom"/>
</dbReference>
<dbReference type="Gene3D" id="3.10.105.10">
    <property type="entry name" value="Dipeptide-binding Protein, Domain 3"/>
    <property type="match status" value="1"/>
</dbReference>
<sequence>MAAMVAAGCGSSGGTGTGSGSGPAGTSILDVATTAAVTTWDPVKSFSTEVYYLANVYEPLLWANPPGAAERFRPGLAVSWRRSADAKTWTFRLRSGVTFHDGSPLTAAAVKQSILAVKDRGGASFLWSALDRIETPDEQTVVFRMSAPTEVDVAASSMYGAWIVAPRALAAAARDERWFERGRDAGTGPYSIAEYTPGKQVVLRAYPGYWGASENGGAFRTVNVQIAADAVAQQQMLQSGQVDIASSLPLENVAQFEHDDRFAVEVCESSLSYLGFFNTTRRPLDDPKVRRALALALPYDEIIDVGAEGFGTAARGPVPKGVFPYDEEIPASAQDLAEARRLLAEAGHPNGGFTLRLTYAAENDQQKQFAPLIKDALAKIGVKVTLSGKLFNQQWEEAKGDPRKAQDIFLLLYWPTASDAGSDNLATLFRSSERPFFNLSYWRSATYDRLVDEAIGLTATDRDGAQRLYTRAMRLLIDEAPGIYLYDVRRPVVVAKGLTGLECNPNYSFNLFFHELGTGAA</sequence>
<organism evidence="2 3">
    <name type="scientific">Conexibacter arvalis</name>
    <dbReference type="NCBI Taxonomy" id="912552"/>
    <lineage>
        <taxon>Bacteria</taxon>
        <taxon>Bacillati</taxon>
        <taxon>Actinomycetota</taxon>
        <taxon>Thermoleophilia</taxon>
        <taxon>Solirubrobacterales</taxon>
        <taxon>Conexibacteraceae</taxon>
        <taxon>Conexibacter</taxon>
    </lineage>
</organism>
<evidence type="ECO:0000259" key="1">
    <source>
        <dbReference type="Pfam" id="PF00496"/>
    </source>
</evidence>
<comment type="caution">
    <text evidence="2">The sequence shown here is derived from an EMBL/GenBank/DDBJ whole genome shotgun (WGS) entry which is preliminary data.</text>
</comment>
<accession>A0A840IAJ1</accession>
<dbReference type="CDD" id="cd08512">
    <property type="entry name" value="PBP2_NikA_DppA_OppA_like_7"/>
    <property type="match status" value="1"/>
</dbReference>
<dbReference type="EMBL" id="JACHNU010000001">
    <property type="protein sequence ID" value="MBB4661375.1"/>
    <property type="molecule type" value="Genomic_DNA"/>
</dbReference>
<dbReference type="Pfam" id="PF00496">
    <property type="entry name" value="SBP_bac_5"/>
    <property type="match status" value="1"/>
</dbReference>
<dbReference type="InterPro" id="IPR030678">
    <property type="entry name" value="Peptide/Ni-bd"/>
</dbReference>
<dbReference type="GO" id="GO:0042597">
    <property type="term" value="C:periplasmic space"/>
    <property type="evidence" value="ECO:0007669"/>
    <property type="project" value="UniProtKB-ARBA"/>
</dbReference>
<proteinExistence type="predicted"/>
<name>A0A840IAJ1_9ACTN</name>
<evidence type="ECO:0000313" key="3">
    <source>
        <dbReference type="Proteomes" id="UP000585272"/>
    </source>
</evidence>
<evidence type="ECO:0000313" key="2">
    <source>
        <dbReference type="EMBL" id="MBB4661375.1"/>
    </source>
</evidence>
<protein>
    <submittedName>
        <fullName evidence="2">Peptide/nickel transport system substrate-binding protein</fullName>
    </submittedName>
</protein>
<dbReference type="GO" id="GO:0015833">
    <property type="term" value="P:peptide transport"/>
    <property type="evidence" value="ECO:0007669"/>
    <property type="project" value="TreeGrafter"/>
</dbReference>
<reference evidence="2 3" key="1">
    <citation type="submission" date="2020-08" db="EMBL/GenBank/DDBJ databases">
        <title>Genomic Encyclopedia of Archaeal and Bacterial Type Strains, Phase II (KMG-II): from individual species to whole genera.</title>
        <authorList>
            <person name="Goeker M."/>
        </authorList>
    </citation>
    <scope>NUCLEOTIDE SEQUENCE [LARGE SCALE GENOMIC DNA]</scope>
    <source>
        <strain evidence="2 3">DSM 23288</strain>
    </source>
</reference>
<dbReference type="AlphaFoldDB" id="A0A840IAJ1"/>
<gene>
    <name evidence="2" type="ORF">BDZ31_000948</name>
</gene>
<feature type="domain" description="Solute-binding protein family 5" evidence="1">
    <location>
        <begin position="72"/>
        <end position="420"/>
    </location>
</feature>
<dbReference type="InterPro" id="IPR039424">
    <property type="entry name" value="SBP_5"/>
</dbReference>
<dbReference type="SUPFAM" id="SSF53850">
    <property type="entry name" value="Periplasmic binding protein-like II"/>
    <property type="match status" value="1"/>
</dbReference>
<keyword evidence="3" id="KW-1185">Reference proteome</keyword>
<dbReference type="PIRSF" id="PIRSF002741">
    <property type="entry name" value="MppA"/>
    <property type="match status" value="1"/>
</dbReference>
<dbReference type="GO" id="GO:0043190">
    <property type="term" value="C:ATP-binding cassette (ABC) transporter complex"/>
    <property type="evidence" value="ECO:0007669"/>
    <property type="project" value="InterPro"/>
</dbReference>
<dbReference type="PANTHER" id="PTHR30290">
    <property type="entry name" value="PERIPLASMIC BINDING COMPONENT OF ABC TRANSPORTER"/>
    <property type="match status" value="1"/>
</dbReference>
<dbReference type="Gene3D" id="3.90.76.10">
    <property type="entry name" value="Dipeptide-binding Protein, Domain 1"/>
    <property type="match status" value="1"/>
</dbReference>
<dbReference type="Proteomes" id="UP000585272">
    <property type="component" value="Unassembled WGS sequence"/>
</dbReference>